<name>A0A2Y9QP20_TRIMA</name>
<evidence type="ECO:0000313" key="9">
    <source>
        <dbReference type="Proteomes" id="UP000248480"/>
    </source>
</evidence>
<evidence type="ECO:0000256" key="4">
    <source>
        <dbReference type="ARBA" id="ARBA00023180"/>
    </source>
</evidence>
<dbReference type="GeneID" id="101359427"/>
<gene>
    <name evidence="10" type="primary">CD244</name>
</gene>
<evidence type="ECO:0000256" key="7">
    <source>
        <dbReference type="SAM" id="SignalP"/>
    </source>
</evidence>
<evidence type="ECO:0000259" key="8">
    <source>
        <dbReference type="PROSITE" id="PS50835"/>
    </source>
</evidence>
<keyword evidence="10" id="KW-0675">Receptor</keyword>
<dbReference type="GO" id="GO:0009897">
    <property type="term" value="C:external side of plasma membrane"/>
    <property type="evidence" value="ECO:0007669"/>
    <property type="project" value="TreeGrafter"/>
</dbReference>
<dbReference type="PANTHER" id="PTHR12080:SF56">
    <property type="entry name" value="NATURAL KILLER CELL RECEPTOR 2B4"/>
    <property type="match status" value="1"/>
</dbReference>
<dbReference type="PROSITE" id="PS50835">
    <property type="entry name" value="IG_LIKE"/>
    <property type="match status" value="1"/>
</dbReference>
<dbReference type="InterPro" id="IPR007110">
    <property type="entry name" value="Ig-like_dom"/>
</dbReference>
<keyword evidence="3 6" id="KW-0472">Membrane</keyword>
<reference evidence="10" key="1">
    <citation type="submission" date="2025-08" db="UniProtKB">
        <authorList>
            <consortium name="RefSeq"/>
        </authorList>
    </citation>
    <scope>IDENTIFICATION</scope>
</reference>
<dbReference type="InterPro" id="IPR036179">
    <property type="entry name" value="Ig-like_dom_sf"/>
</dbReference>
<dbReference type="InterPro" id="IPR015631">
    <property type="entry name" value="CD2/SLAM_rcpt"/>
</dbReference>
<feature type="domain" description="Ig-like" evidence="8">
    <location>
        <begin position="137"/>
        <end position="215"/>
    </location>
</feature>
<dbReference type="InterPro" id="IPR013783">
    <property type="entry name" value="Ig-like_fold"/>
</dbReference>
<keyword evidence="6" id="KW-0812">Transmembrane</keyword>
<keyword evidence="9" id="KW-1185">Reference proteome</keyword>
<feature type="transmembrane region" description="Helical" evidence="6">
    <location>
        <begin position="230"/>
        <end position="253"/>
    </location>
</feature>
<sequence>MGMLEQALTLMLLLLLMGHWGQGSADHVIHPSGESLWLRPPNLELNKAYSVQWKVQFSSSAICEILTWRGNCSWTPTPCVLEHFNNTLKFICKELAILIEGAQQQDSGFYFLEVTDKSGKIQKTKFQVSVLEPIEKPDLQGRLKELDDGTCQLNLSCSVSRDENVSYAWYKGKKLIQPWGNLTHLVEHIDVNGLHIYTCNVSNSVSWANHTLILPGDCLRTQQNVIFPRLLVIIFAILLVILCLGTLISFCVWRRKRKQSSESTEEECRTVYERINHLPLRRNQEQEQEQEQEQNSSREDRTIYSRIQSQKSASLLPKNENTVYSTVQSFQKSGSKKNHGPSSRCTVYEEVGKRQLRAQNPARLSRRELENFDIYS</sequence>
<dbReference type="SUPFAM" id="SSF48726">
    <property type="entry name" value="Immunoglobulin"/>
    <property type="match status" value="2"/>
</dbReference>
<dbReference type="KEGG" id="tmu:101359427"/>
<feature type="signal peptide" evidence="7">
    <location>
        <begin position="1"/>
        <end position="25"/>
    </location>
</feature>
<dbReference type="Gene3D" id="2.60.40.10">
    <property type="entry name" value="Immunoglobulins"/>
    <property type="match status" value="2"/>
</dbReference>
<evidence type="ECO:0000256" key="6">
    <source>
        <dbReference type="SAM" id="Phobius"/>
    </source>
</evidence>
<dbReference type="InParanoid" id="A0A2Y9QP20"/>
<protein>
    <submittedName>
        <fullName evidence="10">Natural killer cell receptor 2B4 isoform X1</fullName>
    </submittedName>
</protein>
<dbReference type="GO" id="GO:0042288">
    <property type="term" value="F:MHC class I protein binding"/>
    <property type="evidence" value="ECO:0007669"/>
    <property type="project" value="TreeGrafter"/>
</dbReference>
<keyword evidence="4" id="KW-0325">Glycoprotein</keyword>
<dbReference type="STRING" id="127582.A0A2Y9QP20"/>
<evidence type="ECO:0000313" key="10">
    <source>
        <dbReference type="RefSeq" id="XP_023580918.1"/>
    </source>
</evidence>
<proteinExistence type="predicted"/>
<dbReference type="AlphaFoldDB" id="A0A2Y9QP20"/>
<keyword evidence="2 7" id="KW-0732">Signal</keyword>
<evidence type="ECO:0000256" key="1">
    <source>
        <dbReference type="ARBA" id="ARBA00004370"/>
    </source>
</evidence>
<dbReference type="FunCoup" id="A0A2Y9QP20">
    <property type="interactions" value="483"/>
</dbReference>
<dbReference type="CDD" id="cd00096">
    <property type="entry name" value="Ig"/>
    <property type="match status" value="1"/>
</dbReference>
<dbReference type="Proteomes" id="UP000248480">
    <property type="component" value="Unplaced"/>
</dbReference>
<evidence type="ECO:0000256" key="5">
    <source>
        <dbReference type="SAM" id="MobiDB-lite"/>
    </source>
</evidence>
<dbReference type="CTD" id="51744"/>
<comment type="subcellular location">
    <subcellularLocation>
        <location evidence="1">Membrane</location>
    </subcellularLocation>
</comment>
<feature type="region of interest" description="Disordered" evidence="5">
    <location>
        <begin position="280"/>
        <end position="303"/>
    </location>
</feature>
<organism evidence="9 10">
    <name type="scientific">Trichechus manatus latirostris</name>
    <name type="common">Florida manatee</name>
    <dbReference type="NCBI Taxonomy" id="127582"/>
    <lineage>
        <taxon>Eukaryota</taxon>
        <taxon>Metazoa</taxon>
        <taxon>Chordata</taxon>
        <taxon>Craniata</taxon>
        <taxon>Vertebrata</taxon>
        <taxon>Euteleostomi</taxon>
        <taxon>Mammalia</taxon>
        <taxon>Eutheria</taxon>
        <taxon>Afrotheria</taxon>
        <taxon>Sirenia</taxon>
        <taxon>Trichechidae</taxon>
        <taxon>Trichechus</taxon>
    </lineage>
</organism>
<keyword evidence="6" id="KW-1133">Transmembrane helix</keyword>
<dbReference type="Pfam" id="PF11465">
    <property type="entry name" value="Receptor_2B4"/>
    <property type="match status" value="1"/>
</dbReference>
<feature type="chain" id="PRO_5016001916" evidence="7">
    <location>
        <begin position="26"/>
        <end position="376"/>
    </location>
</feature>
<dbReference type="RefSeq" id="XP_023580918.1">
    <property type="nucleotide sequence ID" value="XM_023725150.1"/>
</dbReference>
<evidence type="ECO:0000256" key="3">
    <source>
        <dbReference type="ARBA" id="ARBA00023136"/>
    </source>
</evidence>
<dbReference type="InterPro" id="IPR024303">
    <property type="entry name" value="NK_rcpt_2B4_Ig_dom"/>
</dbReference>
<dbReference type="GO" id="GO:0002323">
    <property type="term" value="P:natural killer cell activation involved in immune response"/>
    <property type="evidence" value="ECO:0007669"/>
    <property type="project" value="TreeGrafter"/>
</dbReference>
<dbReference type="Pfam" id="PF13895">
    <property type="entry name" value="Ig_2"/>
    <property type="match status" value="1"/>
</dbReference>
<evidence type="ECO:0000256" key="2">
    <source>
        <dbReference type="ARBA" id="ARBA00022729"/>
    </source>
</evidence>
<feature type="region of interest" description="Disordered" evidence="5">
    <location>
        <begin position="327"/>
        <end position="346"/>
    </location>
</feature>
<accession>A0A2Y9QP20</accession>
<dbReference type="PANTHER" id="PTHR12080">
    <property type="entry name" value="SIGNALING LYMPHOCYTIC ACTIVATION MOLECULE"/>
    <property type="match status" value="1"/>
</dbReference>